<comment type="caution">
    <text evidence="2">The sequence shown here is derived from an EMBL/GenBank/DDBJ whole genome shotgun (WGS) entry which is preliminary data.</text>
</comment>
<evidence type="ECO:0000256" key="1">
    <source>
        <dbReference type="SAM" id="MobiDB-lite"/>
    </source>
</evidence>
<evidence type="ECO:0000313" key="2">
    <source>
        <dbReference type="EMBL" id="KAG7385443.1"/>
    </source>
</evidence>
<gene>
    <name evidence="2" type="ORF">PHYPSEUDO_001479</name>
</gene>
<dbReference type="Proteomes" id="UP000694044">
    <property type="component" value="Unassembled WGS sequence"/>
</dbReference>
<organism evidence="2 3">
    <name type="scientific">Phytophthora pseudosyringae</name>
    <dbReference type="NCBI Taxonomy" id="221518"/>
    <lineage>
        <taxon>Eukaryota</taxon>
        <taxon>Sar</taxon>
        <taxon>Stramenopiles</taxon>
        <taxon>Oomycota</taxon>
        <taxon>Peronosporomycetes</taxon>
        <taxon>Peronosporales</taxon>
        <taxon>Peronosporaceae</taxon>
        <taxon>Phytophthora</taxon>
    </lineage>
</organism>
<evidence type="ECO:0000313" key="3">
    <source>
        <dbReference type="Proteomes" id="UP000694044"/>
    </source>
</evidence>
<dbReference type="EMBL" id="JAGDFM010000121">
    <property type="protein sequence ID" value="KAG7385443.1"/>
    <property type="molecule type" value="Genomic_DNA"/>
</dbReference>
<protein>
    <submittedName>
        <fullName evidence="2">Uncharacterized protein</fullName>
    </submittedName>
</protein>
<dbReference type="AlphaFoldDB" id="A0A8T1VZU8"/>
<feature type="region of interest" description="Disordered" evidence="1">
    <location>
        <begin position="80"/>
        <end position="129"/>
    </location>
</feature>
<sequence length="129" mass="13758">MSLRAHDERCTSRRQRGVRAVVLVRGTAFSSRVYRGALSAVHFARPPHVIGWCDDAGLRRCSPCSGALVSAASEPKSFARRGGGALKHPLLATTVRRGSSNHRRLDATRDGANEASKQGPPVSGANEAQ</sequence>
<accession>A0A8T1VZU8</accession>
<keyword evidence="3" id="KW-1185">Reference proteome</keyword>
<feature type="compositionally biased region" description="Basic and acidic residues" evidence="1">
    <location>
        <begin position="103"/>
        <end position="112"/>
    </location>
</feature>
<reference evidence="2" key="1">
    <citation type="submission" date="2021-02" db="EMBL/GenBank/DDBJ databases">
        <authorList>
            <person name="Palmer J.M."/>
        </authorList>
    </citation>
    <scope>NUCLEOTIDE SEQUENCE</scope>
    <source>
        <strain evidence="2">SCRP734</strain>
    </source>
</reference>
<proteinExistence type="predicted"/>
<name>A0A8T1VZU8_9STRA</name>